<evidence type="ECO:0000256" key="9">
    <source>
        <dbReference type="ARBA" id="ARBA00022840"/>
    </source>
</evidence>
<keyword evidence="5 12" id="KW-0436">Ligase</keyword>
<organism evidence="16">
    <name type="scientific">Dugesia japonica</name>
    <name type="common">Planarian</name>
    <dbReference type="NCBI Taxonomy" id="6161"/>
    <lineage>
        <taxon>Eukaryota</taxon>
        <taxon>Metazoa</taxon>
        <taxon>Spiralia</taxon>
        <taxon>Lophotrochozoa</taxon>
        <taxon>Platyhelminthes</taxon>
        <taxon>Rhabditophora</taxon>
        <taxon>Seriata</taxon>
        <taxon>Tricladida</taxon>
        <taxon>Continenticola</taxon>
        <taxon>Geoplanoidea</taxon>
        <taxon>Dugesiidae</taxon>
        <taxon>Dugesia</taxon>
    </lineage>
</organism>
<evidence type="ECO:0000256" key="3">
    <source>
        <dbReference type="ARBA" id="ARBA00012214"/>
    </source>
</evidence>
<reference evidence="16" key="1">
    <citation type="submission" date="2012-05" db="EMBL/GenBank/DDBJ databases">
        <title>Molecular cloning of antioxidant system genes in the planarian dugesia japonica.</title>
        <authorList>
            <person name="Li Z."/>
            <person name="Wang W."/>
            <person name="Sun Y."/>
            <person name="Sun S."/>
            <person name="Wang L."/>
        </authorList>
    </citation>
    <scope>NUCLEOTIDE SEQUENCE</scope>
    <source>
        <strain evidence="16">DjSH</strain>
    </source>
</reference>
<evidence type="ECO:0000256" key="1">
    <source>
        <dbReference type="ARBA" id="ARBA00004965"/>
    </source>
</evidence>
<evidence type="ECO:0000256" key="5">
    <source>
        <dbReference type="ARBA" id="ARBA00022598"/>
    </source>
</evidence>
<dbReference type="Gene3D" id="3.40.50.1760">
    <property type="entry name" value="Glutathione synthase, substrate-binding domain superfamily, eukaryotic"/>
    <property type="match status" value="1"/>
</dbReference>
<name>M9NTD0_DUGJA</name>
<gene>
    <name evidence="16" type="primary">GS</name>
</gene>
<dbReference type="InterPro" id="IPR014042">
    <property type="entry name" value="Glutathione_synthase_a-hlx"/>
</dbReference>
<feature type="binding site" evidence="14">
    <location>
        <position position="376"/>
    </location>
    <ligand>
        <name>Mg(2+)</name>
        <dbReference type="ChEBI" id="CHEBI:18420"/>
    </ligand>
</feature>
<accession>M9NTD0</accession>
<keyword evidence="6 12" id="KW-0317">Glutathione biosynthesis</keyword>
<comment type="cofactor">
    <cofactor evidence="12 14">
        <name>Mg(2+)</name>
        <dbReference type="ChEBI" id="CHEBI:18420"/>
    </cofactor>
    <text evidence="12 14">Binds 1 Mg(2+) ion per subunit.</text>
</comment>
<keyword evidence="8 12" id="KW-0547">Nucleotide-binding</keyword>
<dbReference type="EMBL" id="JX105520">
    <property type="protein sequence ID" value="AFP33288.1"/>
    <property type="molecule type" value="mRNA"/>
</dbReference>
<feature type="binding site" evidence="13">
    <location>
        <position position="466"/>
    </location>
    <ligand>
        <name>ATP</name>
        <dbReference type="ChEBI" id="CHEBI:30616"/>
    </ligand>
</feature>
<sequence length="482" mass="55604">MSLKNKSKDVNKFIHNYKDFVQDSAILNSLIMKSKQLDKIENLPVTLFPSPFPEDLFHNVVRIQKDFNVLYNKLSRDHEALFEILKNIIEKDDFIKRIWNIYETIRNQPNSQTVFLSLIRNDFMISLPDEYRKSEDELSELVMKPGVTIKQIEYNLMASSFAGIAQKVLDFHKTNLKLIGVKSAEIESKIPPNHPADGLAKGLICAWQVYKTTKAAILFLVGERERNVYDHRILEQCIYEQNPSVLIIRKSFNQCLKEGKLDENNCLWINDYEIAVVYFRSGYAPEHFYNDQIWESKLMLEKSKAIKCPSIQQMLVNTKLVQQALSNYTLLKKYLPDVVVQELVETFANQYLLNDLDKIETAIQFPEKFVLKPQREGGGNNYFDDDLVRKLTEIRNTEEKHQYVLMERLYPASCKNYILSSSGEISKQSIVSELGIFGVFLGNESETFANYQCGYLLRSKPVNVNEGGVSAGFGCIDSIYLV</sequence>
<dbReference type="AlphaFoldDB" id="M9NTD0"/>
<evidence type="ECO:0000256" key="2">
    <source>
        <dbReference type="ARBA" id="ARBA00010385"/>
    </source>
</evidence>
<feature type="binding site" evidence="13">
    <location>
        <position position="460"/>
    </location>
    <ligand>
        <name>ATP</name>
        <dbReference type="ChEBI" id="CHEBI:30616"/>
    </ligand>
</feature>
<evidence type="ECO:0000259" key="15">
    <source>
        <dbReference type="Pfam" id="PF03199"/>
    </source>
</evidence>
<dbReference type="PIRSF" id="PIRSF001558">
    <property type="entry name" value="GSHase"/>
    <property type="match status" value="1"/>
</dbReference>
<keyword evidence="7 12" id="KW-0479">Metal-binding</keyword>
<feature type="binding site" evidence="13">
    <location>
        <position position="319"/>
    </location>
    <ligand>
        <name>ATP</name>
        <dbReference type="ChEBI" id="CHEBI:30616"/>
    </ligand>
</feature>
<comment type="catalytic activity">
    <reaction evidence="11">
        <text>gamma-L-glutamyl-L-cysteine + glycine + ATP = glutathione + ADP + phosphate + H(+)</text>
        <dbReference type="Rhea" id="RHEA:13557"/>
        <dbReference type="ChEBI" id="CHEBI:15378"/>
        <dbReference type="ChEBI" id="CHEBI:30616"/>
        <dbReference type="ChEBI" id="CHEBI:43474"/>
        <dbReference type="ChEBI" id="CHEBI:57305"/>
        <dbReference type="ChEBI" id="CHEBI:57925"/>
        <dbReference type="ChEBI" id="CHEBI:58173"/>
        <dbReference type="ChEBI" id="CHEBI:456216"/>
        <dbReference type="EC" id="6.3.2.3"/>
    </reaction>
    <physiologicalReaction direction="left-to-right" evidence="11">
        <dbReference type="Rhea" id="RHEA:13558"/>
    </physiologicalReaction>
</comment>
<evidence type="ECO:0000256" key="12">
    <source>
        <dbReference type="PIRNR" id="PIRNR001558"/>
    </source>
</evidence>
<dbReference type="Gene3D" id="3.30.470.20">
    <property type="entry name" value="ATP-grasp fold, B domain"/>
    <property type="match status" value="1"/>
</dbReference>
<dbReference type="Pfam" id="PF03199">
    <property type="entry name" value="GSH_synthase"/>
    <property type="match status" value="1"/>
</dbReference>
<feature type="domain" description="Glutathione synthase substrate-binding" evidence="15">
    <location>
        <begin position="216"/>
        <end position="315"/>
    </location>
</feature>
<dbReference type="Gene3D" id="1.10.1080.10">
    <property type="entry name" value="Glutathione Synthetase, Chain A, domain 3"/>
    <property type="match status" value="1"/>
</dbReference>
<dbReference type="InterPro" id="IPR004887">
    <property type="entry name" value="GSH_synth_subst-bd"/>
</dbReference>
<evidence type="ECO:0000256" key="11">
    <source>
        <dbReference type="ARBA" id="ARBA00048871"/>
    </source>
</evidence>
<dbReference type="GO" id="GO:0043295">
    <property type="term" value="F:glutathione binding"/>
    <property type="evidence" value="ECO:0007669"/>
    <property type="project" value="UniProtKB-UniRule"/>
</dbReference>
<comment type="similarity">
    <text evidence="2 12">Belongs to the eukaryotic GSH synthase family.</text>
</comment>
<dbReference type="PANTHER" id="PTHR11130">
    <property type="entry name" value="GLUTATHIONE SYNTHETASE"/>
    <property type="match status" value="1"/>
</dbReference>
<dbReference type="SUPFAM" id="SSF52440">
    <property type="entry name" value="PreATP-grasp domain"/>
    <property type="match status" value="1"/>
</dbReference>
<evidence type="ECO:0000256" key="4">
    <source>
        <dbReference type="ARBA" id="ARBA00020821"/>
    </source>
</evidence>
<feature type="binding site" evidence="13">
    <location>
        <begin position="372"/>
        <end position="381"/>
    </location>
    <ligand>
        <name>ATP</name>
        <dbReference type="ChEBI" id="CHEBI:30616"/>
    </ligand>
</feature>
<dbReference type="InterPro" id="IPR014709">
    <property type="entry name" value="Glutathione_synthase_C_euk"/>
</dbReference>
<dbReference type="SUPFAM" id="SSF56059">
    <property type="entry name" value="Glutathione synthetase ATP-binding domain-like"/>
    <property type="match status" value="1"/>
</dbReference>
<evidence type="ECO:0000256" key="10">
    <source>
        <dbReference type="ARBA" id="ARBA00022842"/>
    </source>
</evidence>
<evidence type="ECO:0000256" key="8">
    <source>
        <dbReference type="ARBA" id="ARBA00022741"/>
    </source>
</evidence>
<comment type="pathway">
    <text evidence="1 12">Sulfur metabolism; glutathione biosynthesis; glutathione from L-cysteine and L-glutamate: step 2/2.</text>
</comment>
<proteinExistence type="evidence at transcript level"/>
<dbReference type="Gene3D" id="3.30.1490.80">
    <property type="match status" value="1"/>
</dbReference>
<dbReference type="PANTHER" id="PTHR11130:SF0">
    <property type="entry name" value="GLUTATHIONE SYNTHETASE"/>
    <property type="match status" value="1"/>
</dbReference>
<dbReference type="GO" id="GO:0005829">
    <property type="term" value="C:cytosol"/>
    <property type="evidence" value="ECO:0007669"/>
    <property type="project" value="TreeGrafter"/>
</dbReference>
<dbReference type="InterPro" id="IPR005615">
    <property type="entry name" value="Glutathione_synthase"/>
</dbReference>
<dbReference type="GO" id="GO:0004363">
    <property type="term" value="F:glutathione synthase activity"/>
    <property type="evidence" value="ECO:0007669"/>
    <property type="project" value="UniProtKB-UniRule"/>
</dbReference>
<dbReference type="InterPro" id="IPR016185">
    <property type="entry name" value="PreATP-grasp_dom_sf"/>
</dbReference>
<feature type="binding site" evidence="13">
    <location>
        <position position="433"/>
    </location>
    <ligand>
        <name>ATP</name>
        <dbReference type="ChEBI" id="CHEBI:30616"/>
    </ligand>
</feature>
<evidence type="ECO:0000256" key="14">
    <source>
        <dbReference type="PIRSR" id="PIRSR001558-2"/>
    </source>
</evidence>
<dbReference type="NCBIfam" id="TIGR01986">
    <property type="entry name" value="glut_syn_euk"/>
    <property type="match status" value="1"/>
</dbReference>
<dbReference type="InterPro" id="IPR014049">
    <property type="entry name" value="Glutathione_synthase_N_euk"/>
</dbReference>
<evidence type="ECO:0000256" key="13">
    <source>
        <dbReference type="PIRSR" id="PIRSR001558-1"/>
    </source>
</evidence>
<dbReference type="Pfam" id="PF03917">
    <property type="entry name" value="GSH_synth_ATP"/>
    <property type="match status" value="1"/>
</dbReference>
<dbReference type="UniPathway" id="UPA00142">
    <property type="reaction ID" value="UER00210"/>
</dbReference>
<dbReference type="GO" id="GO:0005524">
    <property type="term" value="F:ATP binding"/>
    <property type="evidence" value="ECO:0007669"/>
    <property type="project" value="UniProtKB-UniRule"/>
</dbReference>
<dbReference type="EC" id="6.3.2.3" evidence="3 12"/>
<feature type="binding site" evidence="13">
    <location>
        <position position="458"/>
    </location>
    <ligand>
        <name>ATP</name>
        <dbReference type="ChEBI" id="CHEBI:30616"/>
    </ligand>
</feature>
<keyword evidence="10 12" id="KW-0460">Magnesium</keyword>
<evidence type="ECO:0000256" key="7">
    <source>
        <dbReference type="ARBA" id="ARBA00022723"/>
    </source>
</evidence>
<dbReference type="GO" id="GO:0000287">
    <property type="term" value="F:magnesium ion binding"/>
    <property type="evidence" value="ECO:0007669"/>
    <property type="project" value="UniProtKB-UniRule"/>
</dbReference>
<dbReference type="InterPro" id="IPR037013">
    <property type="entry name" value="GSH-S_sub-bd_sf"/>
</dbReference>
<protein>
    <recommendedName>
        <fullName evidence="4 12">Glutathione synthetase</fullName>
        <shortName evidence="12">GSH-S</shortName>
        <ecNumber evidence="3 12">6.3.2.3</ecNumber>
    </recommendedName>
</protein>
<evidence type="ECO:0000313" key="16">
    <source>
        <dbReference type="EMBL" id="AFP33288.1"/>
    </source>
</evidence>
<dbReference type="Gene3D" id="3.30.1490.50">
    <property type="match status" value="1"/>
</dbReference>
<evidence type="ECO:0000256" key="6">
    <source>
        <dbReference type="ARBA" id="ARBA00022684"/>
    </source>
</evidence>
<keyword evidence="9 12" id="KW-0067">ATP-binding</keyword>